<dbReference type="Pfam" id="PF00578">
    <property type="entry name" value="AhpC-TSA"/>
    <property type="match status" value="1"/>
</dbReference>
<dbReference type="InterPro" id="IPR013766">
    <property type="entry name" value="Thioredoxin_domain"/>
</dbReference>
<name>A0A1A5YKY1_9BACL</name>
<dbReference type="Proteomes" id="UP000092024">
    <property type="component" value="Unassembled WGS sequence"/>
</dbReference>
<dbReference type="OrthoDB" id="25753at2"/>
<organism evidence="3 4">
    <name type="scientific">Paenibacillus oryzae</name>
    <dbReference type="NCBI Taxonomy" id="1844972"/>
    <lineage>
        <taxon>Bacteria</taxon>
        <taxon>Bacillati</taxon>
        <taxon>Bacillota</taxon>
        <taxon>Bacilli</taxon>
        <taxon>Bacillales</taxon>
        <taxon>Paenibacillaceae</taxon>
        <taxon>Paenibacillus</taxon>
    </lineage>
</organism>
<dbReference type="RefSeq" id="WP_068682392.1">
    <property type="nucleotide sequence ID" value="NZ_LYPA01000050.1"/>
</dbReference>
<keyword evidence="1" id="KW-1015">Disulfide bond</keyword>
<accession>A0A1A5YKY1</accession>
<dbReference type="PROSITE" id="PS51352">
    <property type="entry name" value="THIOREDOXIN_2"/>
    <property type="match status" value="1"/>
</dbReference>
<reference evidence="3 4" key="1">
    <citation type="submission" date="2016-05" db="EMBL/GenBank/DDBJ databases">
        <title>Paenibacillus oryzae. sp. nov., isolated from the rice root.</title>
        <authorList>
            <person name="Zhang J."/>
            <person name="Zhang X."/>
        </authorList>
    </citation>
    <scope>NUCLEOTIDE SEQUENCE [LARGE SCALE GENOMIC DNA]</scope>
    <source>
        <strain evidence="3 4">1DrF-4</strain>
    </source>
</reference>
<dbReference type="InterPro" id="IPR036249">
    <property type="entry name" value="Thioredoxin-like_sf"/>
</dbReference>
<evidence type="ECO:0000256" key="1">
    <source>
        <dbReference type="ARBA" id="ARBA00023157"/>
    </source>
</evidence>
<dbReference type="GO" id="GO:0016491">
    <property type="term" value="F:oxidoreductase activity"/>
    <property type="evidence" value="ECO:0007669"/>
    <property type="project" value="InterPro"/>
</dbReference>
<dbReference type="EMBL" id="LYPA01000050">
    <property type="protein sequence ID" value="OBR66198.1"/>
    <property type="molecule type" value="Genomic_DNA"/>
</dbReference>
<comment type="caution">
    <text evidence="3">The sequence shown here is derived from an EMBL/GenBank/DDBJ whole genome shotgun (WGS) entry which is preliminary data.</text>
</comment>
<protein>
    <submittedName>
        <fullName evidence="3">Thiol-disulfide oxidoreductase</fullName>
    </submittedName>
</protein>
<evidence type="ECO:0000313" key="3">
    <source>
        <dbReference type="EMBL" id="OBR66198.1"/>
    </source>
</evidence>
<keyword evidence="4" id="KW-1185">Reference proteome</keyword>
<dbReference type="AlphaFoldDB" id="A0A1A5YKY1"/>
<sequence>MKAKKAVQLALLLVIAAGVIYSLLPYMEKPQARAVVGEAAPAFTLTNLLGETVRLADYKGRGVLINFWASWCNPCVNELPLLNEAYKLSGIDVLAVNVGEKGEQAQAFVDRYELEFPVVLDEEMEVKRHYRVVGMPLTLLVDRDGELIARHEGELTEMSDILDLMNQLKNE</sequence>
<feature type="domain" description="Thioredoxin" evidence="2">
    <location>
        <begin position="34"/>
        <end position="170"/>
    </location>
</feature>
<dbReference type="Gene3D" id="3.40.30.10">
    <property type="entry name" value="Glutaredoxin"/>
    <property type="match status" value="1"/>
</dbReference>
<evidence type="ECO:0000313" key="4">
    <source>
        <dbReference type="Proteomes" id="UP000092024"/>
    </source>
</evidence>
<dbReference type="InterPro" id="IPR050553">
    <property type="entry name" value="Thioredoxin_ResA/DsbE_sf"/>
</dbReference>
<proteinExistence type="predicted"/>
<gene>
    <name evidence="3" type="ORF">A7K91_20945</name>
</gene>
<dbReference type="CDD" id="cd02966">
    <property type="entry name" value="TlpA_like_family"/>
    <property type="match status" value="1"/>
</dbReference>
<dbReference type="STRING" id="1844972.A7K91_20945"/>
<evidence type="ECO:0000259" key="2">
    <source>
        <dbReference type="PROSITE" id="PS51352"/>
    </source>
</evidence>
<dbReference type="InterPro" id="IPR000866">
    <property type="entry name" value="AhpC/TSA"/>
</dbReference>
<dbReference type="PANTHER" id="PTHR42852">
    <property type="entry name" value="THIOL:DISULFIDE INTERCHANGE PROTEIN DSBE"/>
    <property type="match status" value="1"/>
</dbReference>
<dbReference type="PANTHER" id="PTHR42852:SF17">
    <property type="entry name" value="THIOREDOXIN-LIKE PROTEIN HI_1115"/>
    <property type="match status" value="1"/>
</dbReference>
<dbReference type="SUPFAM" id="SSF52833">
    <property type="entry name" value="Thioredoxin-like"/>
    <property type="match status" value="1"/>
</dbReference>
<dbReference type="GO" id="GO:0016209">
    <property type="term" value="F:antioxidant activity"/>
    <property type="evidence" value="ECO:0007669"/>
    <property type="project" value="InterPro"/>
</dbReference>